<dbReference type="Proteomes" id="UP000825799">
    <property type="component" value="Chromosome"/>
</dbReference>
<evidence type="ECO:0000313" key="2">
    <source>
        <dbReference type="Proteomes" id="UP000825799"/>
    </source>
</evidence>
<reference evidence="1 2" key="1">
    <citation type="submission" date="2021-08" db="EMBL/GenBank/DDBJ databases">
        <title>Devosia salina sp. nov., isolated from the South China Sea sediment.</title>
        <authorList>
            <person name="Zhou Z."/>
        </authorList>
    </citation>
    <scope>NUCLEOTIDE SEQUENCE [LARGE SCALE GENOMIC DNA]</scope>
    <source>
        <strain evidence="1 2">SCS-3</strain>
    </source>
</reference>
<organism evidence="1 2">
    <name type="scientific">Devosia salina</name>
    <dbReference type="NCBI Taxonomy" id="2860336"/>
    <lineage>
        <taxon>Bacteria</taxon>
        <taxon>Pseudomonadati</taxon>
        <taxon>Pseudomonadota</taxon>
        <taxon>Alphaproteobacteria</taxon>
        <taxon>Hyphomicrobiales</taxon>
        <taxon>Devosiaceae</taxon>
        <taxon>Devosia</taxon>
    </lineage>
</organism>
<accession>A0ABX8WEM5</accession>
<protein>
    <submittedName>
        <fullName evidence="1">Uncharacterized protein</fullName>
    </submittedName>
</protein>
<dbReference type="RefSeq" id="WP_220303636.1">
    <property type="nucleotide sequence ID" value="NZ_CP080590.1"/>
</dbReference>
<dbReference type="EMBL" id="CP080590">
    <property type="protein sequence ID" value="QYO75172.1"/>
    <property type="molecule type" value="Genomic_DNA"/>
</dbReference>
<evidence type="ECO:0000313" key="1">
    <source>
        <dbReference type="EMBL" id="QYO75172.1"/>
    </source>
</evidence>
<sequence length="52" mass="6046">MAKKNRSANTTLFMVGAGTPAWLWACWNWRSVLRVTDPDGRLRTRQASWRKP</sequence>
<name>A0ABX8WEM5_9HYPH</name>
<keyword evidence="2" id="KW-1185">Reference proteome</keyword>
<gene>
    <name evidence="1" type="ORF">K1X15_10910</name>
</gene>
<proteinExistence type="predicted"/>